<reference evidence="1" key="1">
    <citation type="journal article" date="2015" name="Nature">
        <title>Complex archaea that bridge the gap between prokaryotes and eukaryotes.</title>
        <authorList>
            <person name="Spang A."/>
            <person name="Saw J.H."/>
            <person name="Jorgensen S.L."/>
            <person name="Zaremba-Niedzwiedzka K."/>
            <person name="Martijn J."/>
            <person name="Lind A.E."/>
            <person name="van Eijk R."/>
            <person name="Schleper C."/>
            <person name="Guy L."/>
            <person name="Ettema T.J."/>
        </authorList>
    </citation>
    <scope>NUCLEOTIDE SEQUENCE</scope>
</reference>
<feature type="non-terminal residue" evidence="1">
    <location>
        <position position="1"/>
    </location>
</feature>
<dbReference type="AlphaFoldDB" id="A0A0F9WIU9"/>
<comment type="caution">
    <text evidence="1">The sequence shown here is derived from an EMBL/GenBank/DDBJ whole genome shotgun (WGS) entry which is preliminary data.</text>
</comment>
<evidence type="ECO:0000313" key="1">
    <source>
        <dbReference type="EMBL" id="KKN85886.1"/>
    </source>
</evidence>
<gene>
    <name evidence="1" type="ORF">LCGC14_0272970</name>
</gene>
<protein>
    <submittedName>
        <fullName evidence="1">Uncharacterized protein</fullName>
    </submittedName>
</protein>
<sequence>TCPVCCLKEHPRVPWPIDKSYRWRATCPVCDCRTVVRKTDGKIGGHALAVGIPCRGAGRDPVRK</sequence>
<organism evidence="1">
    <name type="scientific">marine sediment metagenome</name>
    <dbReference type="NCBI Taxonomy" id="412755"/>
    <lineage>
        <taxon>unclassified sequences</taxon>
        <taxon>metagenomes</taxon>
        <taxon>ecological metagenomes</taxon>
    </lineage>
</organism>
<name>A0A0F9WIU9_9ZZZZ</name>
<proteinExistence type="predicted"/>
<accession>A0A0F9WIU9</accession>
<dbReference type="EMBL" id="LAZR01000153">
    <property type="protein sequence ID" value="KKN85886.1"/>
    <property type="molecule type" value="Genomic_DNA"/>
</dbReference>